<name>A0A0P4W134_9ANNE</name>
<accession>A0A0P4W134</accession>
<sequence length="139" mass="15312">MSSFLFYLLCSALLVVPAIRAQEEEEEGEEEGGEESTPEQNDEPSPPSSTDLGDEGPSKTANGDCWGKRNDLAFDESMLKDAGTSSIAECKKKCEESDCYNIQINNSNKKCFYLPGDPDWSKVKQPATGYTMFNMQGCK</sequence>
<dbReference type="Gene3D" id="3.50.4.10">
    <property type="entry name" value="Hepatocyte Growth Factor"/>
    <property type="match status" value="1"/>
</dbReference>
<evidence type="ECO:0000256" key="1">
    <source>
        <dbReference type="SAM" id="MobiDB-lite"/>
    </source>
</evidence>
<feature type="region of interest" description="Disordered" evidence="1">
    <location>
        <begin position="21"/>
        <end position="67"/>
    </location>
</feature>
<protein>
    <submittedName>
        <fullName evidence="3">Putative anti-platelet-like protein</fullName>
    </submittedName>
</protein>
<evidence type="ECO:0000313" key="3">
    <source>
        <dbReference type="EMBL" id="JAI56609.1"/>
    </source>
</evidence>
<reference evidence="3" key="1">
    <citation type="journal article" date="2015" name="Toxicon">
        <title>Transcriptomic Analysis of the Salivary Complexes from Haementeria vizottoi leeches and Identification of Genes Involved in Blood Coagulation.</title>
        <authorList>
            <person name="Amorim A.M.X.P."/>
            <person name="Oliveira U.C."/>
            <person name="Faria F."/>
            <person name="Junqueira-De Azevedo I.L.M."/>
            <person name="Chudzinski-Tavassi A.M."/>
        </authorList>
    </citation>
    <scope>NUCLEOTIDE SEQUENCE</scope>
    <source>
        <strain evidence="3">Valparaiso</strain>
        <tissue evidence="3">Salivary complexes</tissue>
    </source>
</reference>
<proteinExistence type="predicted"/>
<evidence type="ECO:0000256" key="2">
    <source>
        <dbReference type="SAM" id="SignalP"/>
    </source>
</evidence>
<organism evidence="3">
    <name type="scientific">Haementeria vizottoi</name>
    <dbReference type="NCBI Taxonomy" id="1628691"/>
    <lineage>
        <taxon>Eukaryota</taxon>
        <taxon>Metazoa</taxon>
        <taxon>Spiralia</taxon>
        <taxon>Lophotrochozoa</taxon>
        <taxon>Annelida</taxon>
        <taxon>Clitellata</taxon>
        <taxon>Hirudinea</taxon>
        <taxon>Rhynchobdellida</taxon>
        <taxon>Glossiphoniidae</taxon>
        <taxon>Haementeria</taxon>
    </lineage>
</organism>
<dbReference type="AlphaFoldDB" id="A0A0P4W134"/>
<feature type="chain" id="PRO_5006070184" evidence="2">
    <location>
        <begin position="22"/>
        <end position="139"/>
    </location>
</feature>
<feature type="signal peptide" evidence="2">
    <location>
        <begin position="1"/>
        <end position="21"/>
    </location>
</feature>
<dbReference type="SUPFAM" id="SSF57414">
    <property type="entry name" value="Hairpin loop containing domain-like"/>
    <property type="match status" value="1"/>
</dbReference>
<dbReference type="EMBL" id="GDAE01000007">
    <property type="protein sequence ID" value="JAI56609.1"/>
    <property type="molecule type" value="Transcribed_RNA"/>
</dbReference>
<keyword evidence="2" id="KW-0732">Signal</keyword>
<feature type="compositionally biased region" description="Acidic residues" evidence="1">
    <location>
        <begin position="23"/>
        <end position="42"/>
    </location>
</feature>